<comment type="caution">
    <text evidence="5">The sequence shown here is derived from an EMBL/GenBank/DDBJ whole genome shotgun (WGS) entry which is preliminary data.</text>
</comment>
<gene>
    <name evidence="5" type="ORF">GKO32_33850</name>
</gene>
<dbReference type="GO" id="GO:0006355">
    <property type="term" value="P:regulation of DNA-templated transcription"/>
    <property type="evidence" value="ECO:0007669"/>
    <property type="project" value="InterPro"/>
</dbReference>
<reference evidence="5 6" key="1">
    <citation type="submission" date="2019-11" db="EMBL/GenBank/DDBJ databases">
        <title>Draft genome of Amycolatopsis RM579.</title>
        <authorList>
            <person name="Duangmal K."/>
            <person name="Mingma R."/>
        </authorList>
    </citation>
    <scope>NUCLEOTIDE SEQUENCE [LARGE SCALE GENOMIC DNA]</scope>
    <source>
        <strain evidence="5 6">RM579</strain>
    </source>
</reference>
<dbReference type="Gene3D" id="3.30.450.40">
    <property type="match status" value="1"/>
</dbReference>
<name>A0A6N7ZAZ2_9PSEU</name>
<dbReference type="CDD" id="cd06170">
    <property type="entry name" value="LuxR_C_like"/>
    <property type="match status" value="1"/>
</dbReference>
<dbReference type="InterPro" id="IPR029016">
    <property type="entry name" value="GAF-like_dom_sf"/>
</dbReference>
<evidence type="ECO:0000313" key="5">
    <source>
        <dbReference type="EMBL" id="MTD58931.1"/>
    </source>
</evidence>
<keyword evidence="1" id="KW-0805">Transcription regulation</keyword>
<evidence type="ECO:0000256" key="3">
    <source>
        <dbReference type="ARBA" id="ARBA00023163"/>
    </source>
</evidence>
<dbReference type="SUPFAM" id="SSF46894">
    <property type="entry name" value="C-terminal effector domain of the bipartite response regulators"/>
    <property type="match status" value="1"/>
</dbReference>
<dbReference type="PROSITE" id="PS50043">
    <property type="entry name" value="HTH_LUXR_2"/>
    <property type="match status" value="1"/>
</dbReference>
<evidence type="ECO:0000256" key="2">
    <source>
        <dbReference type="ARBA" id="ARBA00023125"/>
    </source>
</evidence>
<accession>A0A6N7ZAZ2</accession>
<organism evidence="5 6">
    <name type="scientific">Amycolatopsis pithecellobii</name>
    <dbReference type="NCBI Taxonomy" id="664692"/>
    <lineage>
        <taxon>Bacteria</taxon>
        <taxon>Bacillati</taxon>
        <taxon>Actinomycetota</taxon>
        <taxon>Actinomycetes</taxon>
        <taxon>Pseudonocardiales</taxon>
        <taxon>Pseudonocardiaceae</taxon>
        <taxon>Amycolatopsis</taxon>
    </lineage>
</organism>
<dbReference type="PRINTS" id="PR00038">
    <property type="entry name" value="HTHLUXR"/>
</dbReference>
<keyword evidence="2" id="KW-0238">DNA-binding</keyword>
<sequence>MSHPPKRGSVDQAVTAALARLRRRTGVQLAFAGQVGESGVVLNAFDGAVVGPLRGALLQEGHGVGGRVAAQQRALSIQDYVGSPMITHRYDRIIRAESLRAMAAAPVVVARRSVGVLYVALRTSQREMGRLLDAVSHEARALEQNLAVNDVLRRLRDRHDGSPDRIRRSRVAEAYADLRALAGETGDPGLRARLLKTAGLLVDDPAPAADVPRLTGREKDVLALLSTGLSNQAIAQRLGIGLYTVKDHVKNLLAKLGAEGRMEAAARARGLGLTP</sequence>
<dbReference type="PANTHER" id="PTHR43214">
    <property type="entry name" value="TWO-COMPONENT RESPONSE REGULATOR"/>
    <property type="match status" value="1"/>
</dbReference>
<dbReference type="OrthoDB" id="4069167at2"/>
<dbReference type="InterPro" id="IPR036388">
    <property type="entry name" value="WH-like_DNA-bd_sf"/>
</dbReference>
<dbReference type="InterPro" id="IPR000792">
    <property type="entry name" value="Tscrpt_reg_LuxR_C"/>
</dbReference>
<evidence type="ECO:0000313" key="6">
    <source>
        <dbReference type="Proteomes" id="UP000440096"/>
    </source>
</evidence>
<dbReference type="InterPro" id="IPR003018">
    <property type="entry name" value="GAF"/>
</dbReference>
<protein>
    <submittedName>
        <fullName evidence="5">GAF domain-containing protein</fullName>
    </submittedName>
</protein>
<evidence type="ECO:0000259" key="4">
    <source>
        <dbReference type="PROSITE" id="PS50043"/>
    </source>
</evidence>
<dbReference type="SMART" id="SM00421">
    <property type="entry name" value="HTH_LUXR"/>
    <property type="match status" value="1"/>
</dbReference>
<dbReference type="GO" id="GO:0003677">
    <property type="term" value="F:DNA binding"/>
    <property type="evidence" value="ECO:0007669"/>
    <property type="project" value="UniProtKB-KW"/>
</dbReference>
<dbReference type="Pfam" id="PF00196">
    <property type="entry name" value="GerE"/>
    <property type="match status" value="1"/>
</dbReference>
<keyword evidence="6" id="KW-1185">Reference proteome</keyword>
<proteinExistence type="predicted"/>
<dbReference type="Proteomes" id="UP000440096">
    <property type="component" value="Unassembled WGS sequence"/>
</dbReference>
<dbReference type="AlphaFoldDB" id="A0A6N7ZAZ2"/>
<dbReference type="SUPFAM" id="SSF55781">
    <property type="entry name" value="GAF domain-like"/>
    <property type="match status" value="1"/>
</dbReference>
<dbReference type="PROSITE" id="PS00622">
    <property type="entry name" value="HTH_LUXR_1"/>
    <property type="match status" value="1"/>
</dbReference>
<feature type="domain" description="HTH luxR-type" evidence="4">
    <location>
        <begin position="207"/>
        <end position="272"/>
    </location>
</feature>
<dbReference type="Pfam" id="PF01590">
    <property type="entry name" value="GAF"/>
    <property type="match status" value="1"/>
</dbReference>
<dbReference type="Gene3D" id="1.10.10.10">
    <property type="entry name" value="Winged helix-like DNA-binding domain superfamily/Winged helix DNA-binding domain"/>
    <property type="match status" value="1"/>
</dbReference>
<keyword evidence="3" id="KW-0804">Transcription</keyword>
<dbReference type="EMBL" id="WMBA01000082">
    <property type="protein sequence ID" value="MTD58931.1"/>
    <property type="molecule type" value="Genomic_DNA"/>
</dbReference>
<dbReference type="InterPro" id="IPR039420">
    <property type="entry name" value="WalR-like"/>
</dbReference>
<evidence type="ECO:0000256" key="1">
    <source>
        <dbReference type="ARBA" id="ARBA00023015"/>
    </source>
</evidence>
<dbReference type="InterPro" id="IPR016032">
    <property type="entry name" value="Sig_transdc_resp-reg_C-effctor"/>
</dbReference>